<evidence type="ECO:0000313" key="2">
    <source>
        <dbReference type="EMBL" id="KAK0556193.1"/>
    </source>
</evidence>
<feature type="compositionally biased region" description="Polar residues" evidence="1">
    <location>
        <begin position="887"/>
        <end position="897"/>
    </location>
</feature>
<sequence>MPPRKRKAAASAEASGSTPTKKTRKAATVSTEQTGKVKQDVDSSDKGNGASRLIPFGQVAAVSALSGRAGAAAAAAASSSSTSASASNSSSISASSPLAQPFTIQPSIELLEALRKDVDDLFRKVRQRQRQADEEQAFDIPPFGDFLEEWVQSGWEKMGLVLGESRPGRMEALHCVNRIFCEHFARLGQLLAENESRNDGHNCASPLPTSRQAGRKLLHSAIIALYALYALHAAPLAKAAGMVEPGPSSAPPASRKTRSVKSHTIKAQAHSQGKGKRKANQEDDEQQDQPESLADASKNSPDARGCISLAPITTWAEDNLLPRIRYQRSTQGKGRLSSEGTFPLPQPHEAVPHRIHPDEGRIQIDITIYSDVILRLPDLAAQWFPSPTSARRTRDRPADLVPGGLESEIAAVDEMTFILLTLCGPDHGQGWFRILMSPGASATTPESSLRSRAHNLTAAQQAAADVLRPLHSSSSTFASLHHVPLFVGGFLVVSVGEGQTLYIGLSRGETIRWTATERSCPSPEFLREAVTALLRDRAAYELATGPARGRHATTSADKDKAAAETAALSRWSEGDITMEGEAELWVDLNLVVEAERVAARRAREVHQQSSRVNGDAGGSNGMAFAPPSTEITFAGSLARQLAGDQLPSTSNTTSASAALPAATEDEGGDADQIQDSDDAQATSELDQWTPPQNLLKGRFVRLPDSVLVGAKAQADDIMAARHRGQNVGDMLMAEGEGVKPTAERSDNRVSPPAEEPPVSVSASPTPPASASEVVADATPELIVVEAADSPPRVRTLEAPWAGTRLTSTLLHKLPPTASAERERRSPSFRESGGTPTMLSIALGSSARLTPGGSTIQAVAGPASYDNKTESHRSPPVPSTDSHPAAPTESSIPIQPTASSSPVNSRPSDSLARNDSPKRRGRPSRPSTASRQAAAAAAAVQAELDNTLEDVMVEARRRTVKVLERTGLREV</sequence>
<evidence type="ECO:0000313" key="3">
    <source>
        <dbReference type="Proteomes" id="UP001176517"/>
    </source>
</evidence>
<feature type="region of interest" description="Disordered" evidence="1">
    <location>
        <begin position="737"/>
        <end position="772"/>
    </location>
</feature>
<protein>
    <submittedName>
        <fullName evidence="2">Uncharacterized protein</fullName>
    </submittedName>
</protein>
<gene>
    <name evidence="2" type="ORF">OC846_001287</name>
</gene>
<feature type="region of interest" description="Disordered" evidence="1">
    <location>
        <begin position="601"/>
        <end position="627"/>
    </location>
</feature>
<comment type="caution">
    <text evidence="2">The sequence shown here is derived from an EMBL/GenBank/DDBJ whole genome shotgun (WGS) entry which is preliminary data.</text>
</comment>
<feature type="region of interest" description="Disordered" evidence="1">
    <location>
        <begin position="851"/>
        <end position="937"/>
    </location>
</feature>
<keyword evidence="3" id="KW-1185">Reference proteome</keyword>
<name>A0AAN6GZ42_9BASI</name>
<feature type="compositionally biased region" description="Acidic residues" evidence="1">
    <location>
        <begin position="663"/>
        <end position="678"/>
    </location>
</feature>
<feature type="compositionally biased region" description="Low complexity" evidence="1">
    <location>
        <begin position="898"/>
        <end position="909"/>
    </location>
</feature>
<feature type="region of interest" description="Disordered" evidence="1">
    <location>
        <begin position="242"/>
        <end position="304"/>
    </location>
</feature>
<feature type="region of interest" description="Disordered" evidence="1">
    <location>
        <begin position="1"/>
        <end position="50"/>
    </location>
</feature>
<organism evidence="2 3">
    <name type="scientific">Tilletia horrida</name>
    <dbReference type="NCBI Taxonomy" id="155126"/>
    <lineage>
        <taxon>Eukaryota</taxon>
        <taxon>Fungi</taxon>
        <taxon>Dikarya</taxon>
        <taxon>Basidiomycota</taxon>
        <taxon>Ustilaginomycotina</taxon>
        <taxon>Exobasidiomycetes</taxon>
        <taxon>Tilletiales</taxon>
        <taxon>Tilletiaceae</taxon>
        <taxon>Tilletia</taxon>
    </lineage>
</organism>
<evidence type="ECO:0000256" key="1">
    <source>
        <dbReference type="SAM" id="MobiDB-lite"/>
    </source>
</evidence>
<feature type="compositionally biased region" description="Low complexity" evidence="1">
    <location>
        <begin position="646"/>
        <end position="662"/>
    </location>
</feature>
<feature type="compositionally biased region" description="Basic residues" evidence="1">
    <location>
        <begin position="255"/>
        <end position="264"/>
    </location>
</feature>
<proteinExistence type="predicted"/>
<feature type="region of interest" description="Disordered" evidence="1">
    <location>
        <begin position="644"/>
        <end position="690"/>
    </location>
</feature>
<feature type="compositionally biased region" description="Low complexity" evidence="1">
    <location>
        <begin position="749"/>
        <end position="772"/>
    </location>
</feature>
<accession>A0AAN6GZ42</accession>
<dbReference type="AlphaFoldDB" id="A0AAN6GZ42"/>
<feature type="compositionally biased region" description="Basic and acidic residues" evidence="1">
    <location>
        <begin position="35"/>
        <end position="45"/>
    </location>
</feature>
<feature type="region of interest" description="Disordered" evidence="1">
    <location>
        <begin position="807"/>
        <end position="837"/>
    </location>
</feature>
<feature type="region of interest" description="Disordered" evidence="1">
    <location>
        <begin position="79"/>
        <end position="98"/>
    </location>
</feature>
<dbReference type="EMBL" id="JAPDMZ010000018">
    <property type="protein sequence ID" value="KAK0556193.1"/>
    <property type="molecule type" value="Genomic_DNA"/>
</dbReference>
<reference evidence="2" key="1">
    <citation type="journal article" date="2023" name="PhytoFront">
        <title>Draft Genome Resources of Seven Strains of Tilletia horrida, Causal Agent of Kernel Smut of Rice.</title>
        <authorList>
            <person name="Khanal S."/>
            <person name="Antony Babu S."/>
            <person name="Zhou X.G."/>
        </authorList>
    </citation>
    <scope>NUCLEOTIDE SEQUENCE</scope>
    <source>
        <strain evidence="2">TX6</strain>
    </source>
</reference>
<dbReference type="Proteomes" id="UP001176517">
    <property type="component" value="Unassembled WGS sequence"/>
</dbReference>